<dbReference type="GO" id="GO:1990904">
    <property type="term" value="C:ribonucleoprotein complex"/>
    <property type="evidence" value="ECO:0007669"/>
    <property type="project" value="UniProtKB-KW"/>
</dbReference>
<dbReference type="InterPro" id="IPR007741">
    <property type="entry name" value="Ribosomal_mL43/mS25/NADH_DH"/>
</dbReference>
<dbReference type="Proteomes" id="UP000694843">
    <property type="component" value="Unplaced"/>
</dbReference>
<evidence type="ECO:0000313" key="10">
    <source>
        <dbReference type="RefSeq" id="XP_018008131.1"/>
    </source>
</evidence>
<keyword evidence="4" id="KW-0496">Mitochondrion</keyword>
<reference evidence="10" key="1">
    <citation type="submission" date="2025-08" db="UniProtKB">
        <authorList>
            <consortium name="RefSeq"/>
        </authorList>
    </citation>
    <scope>IDENTIFICATION</scope>
    <source>
        <tissue evidence="10">Whole organism</tissue>
    </source>
</reference>
<dbReference type="OMA" id="FCICEVP"/>
<dbReference type="AlphaFoldDB" id="A0A8B7N2R9"/>
<dbReference type="KEGG" id="hazt:108665836"/>
<evidence type="ECO:0000256" key="5">
    <source>
        <dbReference type="ARBA" id="ARBA00023274"/>
    </source>
</evidence>
<protein>
    <recommendedName>
        <fullName evidence="6">Small ribosomal subunit protein mS25</fullName>
    </recommendedName>
    <alternativeName>
        <fullName evidence="7">28S ribosomal protein S25, mitochondrial</fullName>
    </alternativeName>
</protein>
<dbReference type="PANTHER" id="PTHR13274:SF2">
    <property type="entry name" value="SMALL RIBOSOMAL SUBUNIT PROTEIN MS25"/>
    <property type="match status" value="1"/>
</dbReference>
<dbReference type="CTD" id="64432"/>
<dbReference type="Gene3D" id="3.40.30.10">
    <property type="entry name" value="Glutaredoxin"/>
    <property type="match status" value="1"/>
</dbReference>
<comment type="subcellular location">
    <subcellularLocation>
        <location evidence="1">Mitochondrion</location>
    </subcellularLocation>
</comment>
<feature type="domain" description="Ribosomal protein/NADH dehydrogenase" evidence="8">
    <location>
        <begin position="45"/>
        <end position="117"/>
    </location>
</feature>
<keyword evidence="5" id="KW-0687">Ribonucleoprotein</keyword>
<evidence type="ECO:0000256" key="7">
    <source>
        <dbReference type="ARBA" id="ARBA00035369"/>
    </source>
</evidence>
<keyword evidence="3 10" id="KW-0689">Ribosomal protein</keyword>
<evidence type="ECO:0000256" key="4">
    <source>
        <dbReference type="ARBA" id="ARBA00023128"/>
    </source>
</evidence>
<dbReference type="OrthoDB" id="5919182at2759"/>
<evidence type="ECO:0000256" key="2">
    <source>
        <dbReference type="ARBA" id="ARBA00008046"/>
    </source>
</evidence>
<evidence type="ECO:0000313" key="9">
    <source>
        <dbReference type="Proteomes" id="UP000694843"/>
    </source>
</evidence>
<dbReference type="RefSeq" id="XP_018008131.1">
    <property type="nucleotide sequence ID" value="XM_018152642.1"/>
</dbReference>
<dbReference type="PANTHER" id="PTHR13274">
    <property type="entry name" value="MITOCHONDRIAL RIBOSOMAL PROTEIN S25"/>
    <property type="match status" value="1"/>
</dbReference>
<evidence type="ECO:0000256" key="6">
    <source>
        <dbReference type="ARBA" id="ARBA00035139"/>
    </source>
</evidence>
<sequence length="212" mass="24319">MPLKSFRVAFLRGPAAVRRTLAHLEKDPLKLRNRVQVLALHYTKNEKNHQGMSEFAFWNLSQLQYNNPNVQILSFINQTPAPFFRAFCDTGEDILVDVDGYDRVSIINHLRKVLCKSPAKIAAEALKKDPIQPNPAHFGWGCKRQCICTTLGQVPCPALIPLPYAYRGKYRVRPELLEDLGEEREMLTEQDICGPNYQIVINKQEPPKQDYE</sequence>
<evidence type="ECO:0000256" key="3">
    <source>
        <dbReference type="ARBA" id="ARBA00022980"/>
    </source>
</evidence>
<dbReference type="InterPro" id="IPR036249">
    <property type="entry name" value="Thioredoxin-like_sf"/>
</dbReference>
<dbReference type="GO" id="GO:0003735">
    <property type="term" value="F:structural constituent of ribosome"/>
    <property type="evidence" value="ECO:0007669"/>
    <property type="project" value="InterPro"/>
</dbReference>
<name>A0A8B7N2R9_HYAAZ</name>
<dbReference type="GO" id="GO:0005840">
    <property type="term" value="C:ribosome"/>
    <property type="evidence" value="ECO:0007669"/>
    <property type="project" value="UniProtKB-KW"/>
</dbReference>
<evidence type="ECO:0000259" key="8">
    <source>
        <dbReference type="SMART" id="SM00916"/>
    </source>
</evidence>
<dbReference type="InterPro" id="IPR040049">
    <property type="entry name" value="Ribosomal_mS25/mL61"/>
</dbReference>
<organism evidence="9 10">
    <name type="scientific">Hyalella azteca</name>
    <name type="common">Amphipod</name>
    <dbReference type="NCBI Taxonomy" id="294128"/>
    <lineage>
        <taxon>Eukaryota</taxon>
        <taxon>Metazoa</taxon>
        <taxon>Ecdysozoa</taxon>
        <taxon>Arthropoda</taxon>
        <taxon>Crustacea</taxon>
        <taxon>Multicrustacea</taxon>
        <taxon>Malacostraca</taxon>
        <taxon>Eumalacostraca</taxon>
        <taxon>Peracarida</taxon>
        <taxon>Amphipoda</taxon>
        <taxon>Senticaudata</taxon>
        <taxon>Talitrida</taxon>
        <taxon>Talitroidea</taxon>
        <taxon>Hyalellidae</taxon>
        <taxon>Hyalella</taxon>
    </lineage>
</organism>
<evidence type="ECO:0000256" key="1">
    <source>
        <dbReference type="ARBA" id="ARBA00004173"/>
    </source>
</evidence>
<keyword evidence="9" id="KW-1185">Reference proteome</keyword>
<proteinExistence type="inferred from homology"/>
<accession>A0A8B7N2R9</accession>
<gene>
    <name evidence="10" type="primary">LOC108665836</name>
</gene>
<dbReference type="SUPFAM" id="SSF52833">
    <property type="entry name" value="Thioredoxin-like"/>
    <property type="match status" value="1"/>
</dbReference>
<dbReference type="SMART" id="SM00916">
    <property type="entry name" value="L51_S25_CI-B8"/>
    <property type="match status" value="1"/>
</dbReference>
<dbReference type="GO" id="GO:0005739">
    <property type="term" value="C:mitochondrion"/>
    <property type="evidence" value="ECO:0007669"/>
    <property type="project" value="UniProtKB-SubCell"/>
</dbReference>
<comment type="similarity">
    <text evidence="2">Belongs to the mitochondrion-specific ribosomal protein mS25 family.</text>
</comment>
<dbReference type="GeneID" id="108665836"/>